<name>A0ABP6L0N5_9ACTN</name>
<dbReference type="Proteomes" id="UP001499930">
    <property type="component" value="Unassembled WGS sequence"/>
</dbReference>
<organism evidence="2 3">
    <name type="scientific">Streptosporangium longisporum</name>
    <dbReference type="NCBI Taxonomy" id="46187"/>
    <lineage>
        <taxon>Bacteria</taxon>
        <taxon>Bacillati</taxon>
        <taxon>Actinomycetota</taxon>
        <taxon>Actinomycetes</taxon>
        <taxon>Streptosporangiales</taxon>
        <taxon>Streptosporangiaceae</taxon>
        <taxon>Streptosporangium</taxon>
    </lineage>
</organism>
<accession>A0ABP6L0N5</accession>
<evidence type="ECO:0000313" key="2">
    <source>
        <dbReference type="EMBL" id="GAA3029014.1"/>
    </source>
</evidence>
<evidence type="ECO:0000313" key="3">
    <source>
        <dbReference type="Proteomes" id="UP001499930"/>
    </source>
</evidence>
<dbReference type="EMBL" id="BAAAWD010000017">
    <property type="protein sequence ID" value="GAA3029014.1"/>
    <property type="molecule type" value="Genomic_DNA"/>
</dbReference>
<evidence type="ECO:0000256" key="1">
    <source>
        <dbReference type="SAM" id="MobiDB-lite"/>
    </source>
</evidence>
<feature type="compositionally biased region" description="Gly residues" evidence="1">
    <location>
        <begin position="74"/>
        <end position="90"/>
    </location>
</feature>
<feature type="region of interest" description="Disordered" evidence="1">
    <location>
        <begin position="61"/>
        <end position="90"/>
    </location>
</feature>
<keyword evidence="3" id="KW-1185">Reference proteome</keyword>
<comment type="caution">
    <text evidence="2">The sequence shown here is derived from an EMBL/GenBank/DDBJ whole genome shotgun (WGS) entry which is preliminary data.</text>
</comment>
<gene>
    <name evidence="2" type="ORF">GCM10017559_64430</name>
</gene>
<protein>
    <submittedName>
        <fullName evidence="2">Uncharacterized protein</fullName>
    </submittedName>
</protein>
<proteinExistence type="predicted"/>
<sequence>MASLSTLRLGRSSDTTQWTASRLLVDMEPYKFERPQGGSPVCRQRRAAAFGTLIVALPAGPKAGGDPRVRGSRGAAGGGGGGGGIGGGGVVPAIWRRRASIWRAAERTRLASLE</sequence>
<reference evidence="3" key="1">
    <citation type="journal article" date="2019" name="Int. J. Syst. Evol. Microbiol.">
        <title>The Global Catalogue of Microorganisms (GCM) 10K type strain sequencing project: providing services to taxonomists for standard genome sequencing and annotation.</title>
        <authorList>
            <consortium name="The Broad Institute Genomics Platform"/>
            <consortium name="The Broad Institute Genome Sequencing Center for Infectious Disease"/>
            <person name="Wu L."/>
            <person name="Ma J."/>
        </authorList>
    </citation>
    <scope>NUCLEOTIDE SEQUENCE [LARGE SCALE GENOMIC DNA]</scope>
    <source>
        <strain evidence="3">JCM 3106</strain>
    </source>
</reference>